<feature type="region of interest" description="Disordered" evidence="1">
    <location>
        <begin position="1"/>
        <end position="24"/>
    </location>
</feature>
<evidence type="ECO:0000313" key="3">
    <source>
        <dbReference type="Proteomes" id="UP000600918"/>
    </source>
</evidence>
<gene>
    <name evidence="2" type="ORF">H0235_008810</name>
</gene>
<feature type="region of interest" description="Disordered" evidence="1">
    <location>
        <begin position="69"/>
        <end position="112"/>
    </location>
</feature>
<comment type="caution">
    <text evidence="2">The sequence shown here is derived from an EMBL/GenBank/DDBJ whole genome shotgun (WGS) entry which is preliminary data.</text>
</comment>
<feature type="compositionally biased region" description="Gly residues" evidence="1">
    <location>
        <begin position="69"/>
        <end position="94"/>
    </location>
</feature>
<evidence type="ECO:0000313" key="2">
    <source>
        <dbReference type="EMBL" id="KAF7423527.1"/>
    </source>
</evidence>
<evidence type="ECO:0000256" key="1">
    <source>
        <dbReference type="SAM" id="MobiDB-lite"/>
    </source>
</evidence>
<accession>A0A834P0U0</accession>
<proteinExistence type="predicted"/>
<sequence>MRKVRTHLTDPSSKRHRDVKSLGMTDGGGVGAIIYTLTERNPQPEALGQRGYRDAISLVMEVEAVVIVEGGGGDDGGSGDGGGGGGGGGDGGGTCVIRRKGTTRNDLTTTTTTDLAEMSSLVGGCGVSESEILQLE</sequence>
<organism evidence="2 3">
    <name type="scientific">Vespula pensylvanica</name>
    <name type="common">Western yellow jacket</name>
    <name type="synonym">Wasp</name>
    <dbReference type="NCBI Taxonomy" id="30213"/>
    <lineage>
        <taxon>Eukaryota</taxon>
        <taxon>Metazoa</taxon>
        <taxon>Ecdysozoa</taxon>
        <taxon>Arthropoda</taxon>
        <taxon>Hexapoda</taxon>
        <taxon>Insecta</taxon>
        <taxon>Pterygota</taxon>
        <taxon>Neoptera</taxon>
        <taxon>Endopterygota</taxon>
        <taxon>Hymenoptera</taxon>
        <taxon>Apocrita</taxon>
        <taxon>Aculeata</taxon>
        <taxon>Vespoidea</taxon>
        <taxon>Vespidae</taxon>
        <taxon>Vespinae</taxon>
        <taxon>Vespula</taxon>
    </lineage>
</organism>
<reference evidence="2" key="1">
    <citation type="journal article" date="2020" name="G3 (Bethesda)">
        <title>High-Quality Assemblies for Three Invasive Social Wasps from the &lt;i&gt;Vespula&lt;/i&gt; Genus.</title>
        <authorList>
            <person name="Harrop T.W.R."/>
            <person name="Guhlin J."/>
            <person name="McLaughlin G.M."/>
            <person name="Permina E."/>
            <person name="Stockwell P."/>
            <person name="Gilligan J."/>
            <person name="Le Lec M.F."/>
            <person name="Gruber M.A.M."/>
            <person name="Quinn O."/>
            <person name="Lovegrove M."/>
            <person name="Duncan E.J."/>
            <person name="Remnant E.J."/>
            <person name="Van Eeckhoven J."/>
            <person name="Graham B."/>
            <person name="Knapp R.A."/>
            <person name="Langford K.W."/>
            <person name="Kronenberg Z."/>
            <person name="Press M.O."/>
            <person name="Eacker S.M."/>
            <person name="Wilson-Rankin E.E."/>
            <person name="Purcell J."/>
            <person name="Lester P.J."/>
            <person name="Dearden P.K."/>
        </authorList>
    </citation>
    <scope>NUCLEOTIDE SEQUENCE</scope>
    <source>
        <strain evidence="2">Volc-1</strain>
    </source>
</reference>
<dbReference type="EMBL" id="JACSDY010000007">
    <property type="protein sequence ID" value="KAF7423527.1"/>
    <property type="molecule type" value="Genomic_DNA"/>
</dbReference>
<keyword evidence="3" id="KW-1185">Reference proteome</keyword>
<name>A0A834P0U0_VESPE</name>
<protein>
    <submittedName>
        <fullName evidence="2">Uncharacterized protein</fullName>
    </submittedName>
</protein>
<dbReference type="Proteomes" id="UP000600918">
    <property type="component" value="Unassembled WGS sequence"/>
</dbReference>
<dbReference type="AlphaFoldDB" id="A0A834P0U0"/>